<name>A0ACB8WPM7_9TELE</name>
<accession>A0ACB8WPM7</accession>
<dbReference type="Proteomes" id="UP000831701">
    <property type="component" value="Chromosome 7"/>
</dbReference>
<evidence type="ECO:0000313" key="2">
    <source>
        <dbReference type="Proteomes" id="UP000831701"/>
    </source>
</evidence>
<organism evidence="1 2">
    <name type="scientific">Scortum barcoo</name>
    <name type="common">barcoo grunter</name>
    <dbReference type="NCBI Taxonomy" id="214431"/>
    <lineage>
        <taxon>Eukaryota</taxon>
        <taxon>Metazoa</taxon>
        <taxon>Chordata</taxon>
        <taxon>Craniata</taxon>
        <taxon>Vertebrata</taxon>
        <taxon>Euteleostomi</taxon>
        <taxon>Actinopterygii</taxon>
        <taxon>Neopterygii</taxon>
        <taxon>Teleostei</taxon>
        <taxon>Neoteleostei</taxon>
        <taxon>Acanthomorphata</taxon>
        <taxon>Eupercaria</taxon>
        <taxon>Centrarchiformes</taxon>
        <taxon>Terapontoidei</taxon>
        <taxon>Terapontidae</taxon>
        <taxon>Scortum</taxon>
    </lineage>
</organism>
<gene>
    <name evidence="1" type="ORF">L3Q82_024735</name>
</gene>
<dbReference type="EMBL" id="CM041537">
    <property type="protein sequence ID" value="KAI3369927.1"/>
    <property type="molecule type" value="Genomic_DNA"/>
</dbReference>
<protein>
    <submittedName>
        <fullName evidence="1">Uncharacterized protein</fullName>
    </submittedName>
</protein>
<evidence type="ECO:0000313" key="1">
    <source>
        <dbReference type="EMBL" id="KAI3369927.1"/>
    </source>
</evidence>
<sequence>MCVLSYIFLNVRAFADAMVEPVPESINFPSEEEKILQMWKDKDCFQECLRQSKNRPKYTFYDGPPFATGLPHYGHILAGTIKDIVTRFAHQSGFHVDRRFGWDCHGLPVEYEIDKTLGLKGPEDVAKMGIAEYNKQCRNIVMRYSNEWETSVTRMGRWIDFKNDYKTLYPWFMETVWWVFKQLYDKGMVYRGVKVMPFSTACNTPLSNFESHQNYKDVQDPSVIVRFPLVENEDVALIAWTTTPWTLPSNMALCVNPEFLYVKVKENATDKTYIMMEARLAALFKSESEYTVLDKFPGKTLKGKKYKPLFPYFAKCGEKGAFQVLIDNYVKAEDGTGVVHQAPYFGADDYRVCTEYNIIQKDQAPICPVDASGCFTSEVTDFAGQYVKKSLQVSGSSGRVRVQSPSPSRCRGSSYDSRGRSGYRGTAIELGTEIHQQHANEKEEMQELNVKFAGYIEKVQALEQRNATLQAELAALQSRYKGGPTGIAEEYELKFKEVRELIEALTNEKGAADIERGYIEEEVEVWKLKLEEELALKEEAEMILREFRQDVDNATLQKAELEKRIEQLVAEIEFLKKLHDEEVADLMKQIEDAKISAEMDGDRPDLAAYLRNMRAEIEAVAARNVQEAEKWYKSKFDTLKQHAGKHEEQMKTMKDEITTYHNQVTDLQNQIDGLRARNAALEQQLEDMEVSHMEKDYQELLHIKLKLDAEIATYRKLLEGEEKVTTNSLLNTLLQSHIYELPVNCTDADKNIIKWLKENGRLVNASTFKHSYPFCWRSDTPLIYKAVPSWFIRVEHMVDKLLDNNGKCYWVPEFVREKRFGNWLRDARDWAISRNRYWGTPIPLWVSDDFEEVVCVGSMAELEELTGVRVTDLHRESCTSFFFLSLFLAALSLPSIDHLTIPSRCGKGVLRRVMEVFDCWFESGSMPYAQVHYPFENRKEFEDTFPADFIAEGIDQTRGWFYTLLVLSTALFGKPPFKNVIVNGLVLASDGQKMSKRKKNYPDPGLIVQNYGADALRLYLINSPVVRAENLRFKEEGVRDVLKDVFLPWYNAYRFLVQNVQRLQKEDEIQFLYNENTAKQSDNIMDKWVLSFTQSLIQFVKAEMDAYRLYTVVPRLVKFVDMLTNWYVRTNRRRLKGESGTEDCLWALETLFSVLFSMCRLMAPFTPFITEMMFQNLRHLIDPASVEEKDNGSIHYLMLPQVRESVIDKRIESAVSQMQSVIELGRVIRDRKTLPVKYPLKEVVVIHQDPEALQDIQSLQKYILEELNVRQLTLSTDKDKYGIRLRAEPDHMVLGKRLKGAFKTITASIKELTNEQLEAFQKSGSIVVDGHELHEEDLRLMYTFDQSSGSAAQYEAHSDAQVLVLLDVTPDQSMLDEGVAREVINRIQKLRKKGHLVPSDEITVYYRCQPEGEYLDSVIQAHTDFILATTKAPLLPFPVPKTASIIIEEKTQLKGSDLELTIVKGSSAPRAPLNGPACTYVNLRVKVNNKEQDGVVLLENPKGDNRLDLERLKKVSSSIFGTNNTQLRFFNAGTELTSKTDLQALSGKTLLVASGSSSPGPAPTTDTLLCPYVNLLLCNAQPAECQTGEVATLLLVNPVGKNGLSYSGLLSEAAKVFGLRSRRLKLYLDQDLTQELPADFISKNSRHQNSLCESYSDNCRSINPEQPS</sequence>
<reference evidence="1" key="1">
    <citation type="submission" date="2022-04" db="EMBL/GenBank/DDBJ databases">
        <title>Jade perch genome.</title>
        <authorList>
            <person name="Chao B."/>
        </authorList>
    </citation>
    <scope>NUCLEOTIDE SEQUENCE</scope>
    <source>
        <strain evidence="1">CB-2022</strain>
    </source>
</reference>
<proteinExistence type="predicted"/>
<comment type="caution">
    <text evidence="1">The sequence shown here is derived from an EMBL/GenBank/DDBJ whole genome shotgun (WGS) entry which is preliminary data.</text>
</comment>
<keyword evidence="2" id="KW-1185">Reference proteome</keyword>